<dbReference type="NCBIfam" id="TIGR01733">
    <property type="entry name" value="AA-adenyl-dom"/>
    <property type="match status" value="1"/>
</dbReference>
<evidence type="ECO:0000256" key="4">
    <source>
        <dbReference type="SAM" id="MobiDB-lite"/>
    </source>
</evidence>
<proteinExistence type="predicted"/>
<dbReference type="STRING" id="1255658.FM114_14125"/>
<evidence type="ECO:0000256" key="2">
    <source>
        <dbReference type="ARBA" id="ARBA00022450"/>
    </source>
</evidence>
<dbReference type="InterPro" id="IPR020802">
    <property type="entry name" value="TesA-like"/>
</dbReference>
<dbReference type="Gene3D" id="3.30.559.30">
    <property type="entry name" value="Nonribosomal peptide synthetase, condensation domain"/>
    <property type="match status" value="2"/>
</dbReference>
<organism evidence="6 7">
    <name type="scientific">Luteococcus japonicus LSP_Lj1</name>
    <dbReference type="NCBI Taxonomy" id="1255658"/>
    <lineage>
        <taxon>Bacteria</taxon>
        <taxon>Bacillati</taxon>
        <taxon>Actinomycetota</taxon>
        <taxon>Actinomycetes</taxon>
        <taxon>Propionibacteriales</taxon>
        <taxon>Propionibacteriaceae</taxon>
        <taxon>Luteococcus</taxon>
    </lineage>
</organism>
<gene>
    <name evidence="6" type="ORF">FM114_14125</name>
</gene>
<dbReference type="InterPro" id="IPR042099">
    <property type="entry name" value="ANL_N_sf"/>
</dbReference>
<protein>
    <submittedName>
        <fullName evidence="6">Malonyl CoA-acyl carrier protein transacylase</fullName>
        <ecNumber evidence="6">2.3.1.39</ecNumber>
    </submittedName>
</protein>
<dbReference type="GO" id="GO:0044550">
    <property type="term" value="P:secondary metabolite biosynthetic process"/>
    <property type="evidence" value="ECO:0007669"/>
    <property type="project" value="TreeGrafter"/>
</dbReference>
<feature type="region of interest" description="Disordered" evidence="4">
    <location>
        <begin position="1173"/>
        <end position="1197"/>
    </location>
</feature>
<evidence type="ECO:0000313" key="6">
    <source>
        <dbReference type="EMBL" id="SJN43245.1"/>
    </source>
</evidence>
<dbReference type="SUPFAM" id="SSF56801">
    <property type="entry name" value="Acetyl-CoA synthetase-like"/>
    <property type="match status" value="2"/>
</dbReference>
<dbReference type="Pfam" id="PF00668">
    <property type="entry name" value="Condensation"/>
    <property type="match status" value="2"/>
</dbReference>
<dbReference type="Gene3D" id="3.30.559.10">
    <property type="entry name" value="Chloramphenicol acetyltransferase-like domain"/>
    <property type="match status" value="2"/>
</dbReference>
<dbReference type="InterPro" id="IPR029058">
    <property type="entry name" value="AB_hydrolase_fold"/>
</dbReference>
<dbReference type="FunFam" id="3.40.50.980:FF:000002">
    <property type="entry name" value="Enterobactin synthetase component F"/>
    <property type="match status" value="1"/>
</dbReference>
<feature type="region of interest" description="Disordered" evidence="4">
    <location>
        <begin position="529"/>
        <end position="549"/>
    </location>
</feature>
<dbReference type="GO" id="GO:0031177">
    <property type="term" value="F:phosphopantetheine binding"/>
    <property type="evidence" value="ECO:0007669"/>
    <property type="project" value="InterPro"/>
</dbReference>
<dbReference type="FunFam" id="3.40.50.12780:FF:000012">
    <property type="entry name" value="Non-ribosomal peptide synthetase"/>
    <property type="match status" value="1"/>
</dbReference>
<keyword evidence="7" id="KW-1185">Reference proteome</keyword>
<evidence type="ECO:0000256" key="1">
    <source>
        <dbReference type="ARBA" id="ARBA00001957"/>
    </source>
</evidence>
<dbReference type="EMBL" id="FUKQ01000052">
    <property type="protein sequence ID" value="SJN43245.1"/>
    <property type="molecule type" value="Genomic_DNA"/>
</dbReference>
<dbReference type="GO" id="GO:0043041">
    <property type="term" value="P:amino acid activation for nonribosomal peptide biosynthetic process"/>
    <property type="evidence" value="ECO:0007669"/>
    <property type="project" value="TreeGrafter"/>
</dbReference>
<dbReference type="PROSITE" id="PS00012">
    <property type="entry name" value="PHOSPHOPANTETHEINE"/>
    <property type="match status" value="2"/>
</dbReference>
<dbReference type="InterPro" id="IPR009081">
    <property type="entry name" value="PP-bd_ACP"/>
</dbReference>
<dbReference type="SUPFAM" id="SSF47336">
    <property type="entry name" value="ACP-like"/>
    <property type="match status" value="2"/>
</dbReference>
<dbReference type="InterPro" id="IPR001242">
    <property type="entry name" value="Condensation_dom"/>
</dbReference>
<dbReference type="InterPro" id="IPR036736">
    <property type="entry name" value="ACP-like_sf"/>
</dbReference>
<dbReference type="CDD" id="cd05930">
    <property type="entry name" value="A_NRPS"/>
    <property type="match status" value="1"/>
</dbReference>
<dbReference type="Proteomes" id="UP000188342">
    <property type="component" value="Unassembled WGS sequence"/>
</dbReference>
<dbReference type="PANTHER" id="PTHR45527">
    <property type="entry name" value="NONRIBOSOMAL PEPTIDE SYNTHETASE"/>
    <property type="match status" value="1"/>
</dbReference>
<dbReference type="PANTHER" id="PTHR45527:SF1">
    <property type="entry name" value="FATTY ACID SYNTHASE"/>
    <property type="match status" value="1"/>
</dbReference>
<reference evidence="6 7" key="1">
    <citation type="submission" date="2017-02" db="EMBL/GenBank/DDBJ databases">
        <authorList>
            <person name="Peterson S.W."/>
        </authorList>
    </citation>
    <scope>NUCLEOTIDE SEQUENCE [LARGE SCALE GENOMIC DNA]</scope>
    <source>
        <strain evidence="6 7">LSP_Lj1</strain>
    </source>
</reference>
<dbReference type="SMART" id="SM00824">
    <property type="entry name" value="PKS_TE"/>
    <property type="match status" value="1"/>
</dbReference>
<dbReference type="OrthoDB" id="2472181at2"/>
<dbReference type="RefSeq" id="WP_094765779.1">
    <property type="nucleotide sequence ID" value="NZ_FUKQ01000052.1"/>
</dbReference>
<dbReference type="InterPro" id="IPR020806">
    <property type="entry name" value="PKS_PP-bd"/>
</dbReference>
<keyword evidence="6" id="KW-0012">Acyltransferase</keyword>
<feature type="domain" description="Carrier" evidence="5">
    <location>
        <begin position="1987"/>
        <end position="2062"/>
    </location>
</feature>
<sequence length="2336" mass="249023">MSTATTSLPLSPAQHGLWLAQQNLADPTAFACQETIRLTGPLDPLRWQQAVDQALHETTVTRAAVREDPEPHLVLLDRCPVTAQVEDLRTMPDPEAALAQRLTEWQHTPLDPTRGLVGQVTLFRVGEQSCAWCWRIHHLALDGYGFALLARRVAEIHAAGPGAVRPGSTPLDLPAIRSLAEHPLPPLPDDSELASREAVDLGTTEPEPGRAGPGTTQEVSWECDRRVTPQEAFAALARAVHRATGAQSCSIGMFSAARTTREALQTVTNLQDVVPVLVEVDAWTSAAQLIGRVEQAMQQALRSAGARQERRARALGGRPLADVWLNIVPFHQQLRLGETVGEATPEWEGPVAGLTVTLQPGRDASRITVEAPAHDPREVVEGFAALLRESLQDPDTLLAEPTKGLRPAMTDAEVDRWLSCSPSARIVGPDAALDPTELAARVARLAGALHQAGAGPRQPFVIALPRVTDAVLAQVAALRIGAPFVTADPSLGSHHVAEVMQRSRATILLHHPETIPLPVSAVTGLDPRTLPDPLPRASTPTPTGKDPAYVMWTSGSTGRPKGVVVTRANLAAFVRRHAQCLHPALTDGEDAGGLENVRVSHNHPFTFDSALSPLAALLRGAEVHLAPEQTAADPQALATFCMERELDMLDVSPAVLAAMVEGTDGDDSLLEDPRGPKLVVVGGDACPTALWQRLANSPVRAWNAYGPTEATVDATGTWIEEGPVHLGTALPGVEARVLDATLTPCPPGVAGEFYLGGDGITEGYLDDPAQTATRFMPDPWGPPGSRMYRTGDRVRRMPEGLVFLGRTDAQLSIRGRRVEAAEIEGALDALPGVARSAVRLAPGPQGPVVVGAVVPDHDATPDWPARVLDQARHRLPAALQPAALVAVDALPLTSRGKLDRDRLPVPDLTAGVVADPSTPGNALEEYLAERACEVLGLERVGVRTDLRGLGLHSLASARLAALLRQDLGVGLRLADLAAHPTITALADELVVRGVDPTALSAPATQTEAVATPAAGPADPRPATPAQARLVYLQESGQADPATYVVPVEITLIGSLDAEVLRLALLDVVAAHPALHSRLVRQQETLVSIPCSADEVSALVEVVQLHDADEQQWLAQARRGFDLARQLPVRLVLDSNPEGHRILLCLHHVAADGASVPVLLEDLATALHARTTTGLAPQLRRDRPAAPGGEPTDEDERRADLSAWREALTGAPATTRLPLDRPRKAPRNNAGSQVTSTLDADTTAALRRVATQSTGTLFTVLHAALAGLLTRWGAGDDVVLGAVLSTRGPQDPPVGFAVDTVPLRSDLSGRPTFLDLCRRVASHDTEAFSRALGSGLGLDDIVREVNPVRDPRHHPLFQTVLVVQEPERLPDLRGLGLGIAVRTLPTATAKFDLTLEVTPTGVDGDELSLRWEYATDILDRESVARLDVSFHHLVQGWLADPSASLWARPAVPEREIVAPASAPAPTSTPLWDDGVESLADAWRAAVSRHHDRIAVTEGTHQVSHGELHQRALALAAALQRAGVRPRDRVALAVGRGTNQVVAVLGTVLAGASYVPLDPAYPLERLQLVLDDSTPTVLVVDTRQDGLGEVRRAAERLGLPEVDLAAAPVDATADPVRVSGGDIAYVLYTSGSTGHPKGVCVTHHDVLRLLDTTRDLVPCGPQDVWTLFHSYAFDFSVWEMYGALLLGGRLVVVPHETTRDPAAFARLVDREGVTVLNQTPSAFHHVIAETTRAGAELELASLRTVVLGGEALDPHSLQAWWQHFGERVQIVNMYGITETTVHVTHRVVTPADRDGSPVGVALPDLSVRLLDEGLHRVPPGAVGEIHVAGEGLSEGYLGRPDLTATRFVPDPWGPPGSRMYRSGDLAVVDAEGRLDFCGRSDAQVQLRGFRVELGEVEAALAAADEVTTAHAVVLEPGTDRAALVGYVTGPDPADADPVQILAAVRAQVPPQSVPSAVVVLDRFPLTVNGKLDVAALPRPELSRRRDDRHPSPGAEQLVAEAFCEVLALDEVGATESFFEIGGHSLTAVRVLRRLEEHTGTRIPISTFFAHPSVESLATQLEAGPADTASHTVDLASLLVLRPAPAGEEPGIFCLHPAGGLAWCYSGLAAHLPPSVALWGLQARGLSGGRPPSSLGEMAQDYLKQILEVQPHGPYRLLGWSLGGMVAHEVAVRLEERGERVDLLALLDAYPSEGLSSGEEREAADAFSALLAMAGIDDRELSGRLGRPLVLADCVTALRESQGPMANLDEAAIESLRTTYAATAAILTTHHHRHFDGPVRFYRAARGGMTEDDHSPAQWQEFAREVHVVDVDANHRQMTRPGPLSVVGRDLATLLGHGS</sequence>
<dbReference type="GO" id="GO:0008610">
    <property type="term" value="P:lipid biosynthetic process"/>
    <property type="evidence" value="ECO:0007669"/>
    <property type="project" value="UniProtKB-ARBA"/>
</dbReference>
<dbReference type="SUPFAM" id="SSF52777">
    <property type="entry name" value="CoA-dependent acyltransferases"/>
    <property type="match status" value="4"/>
</dbReference>
<dbReference type="InterPro" id="IPR025110">
    <property type="entry name" value="AMP-bd_C"/>
</dbReference>
<dbReference type="InterPro" id="IPR001031">
    <property type="entry name" value="Thioesterase"/>
</dbReference>
<dbReference type="InterPro" id="IPR010071">
    <property type="entry name" value="AA_adenyl_dom"/>
</dbReference>
<dbReference type="SMART" id="SM00823">
    <property type="entry name" value="PKS_PP"/>
    <property type="match status" value="2"/>
</dbReference>
<dbReference type="Pfam" id="PF00550">
    <property type="entry name" value="PP-binding"/>
    <property type="match status" value="2"/>
</dbReference>
<feature type="region of interest" description="Disordered" evidence="4">
    <location>
        <begin position="180"/>
        <end position="220"/>
    </location>
</feature>
<dbReference type="Pfam" id="PF00975">
    <property type="entry name" value="Thioesterase"/>
    <property type="match status" value="1"/>
</dbReference>
<dbReference type="PROSITE" id="PS50075">
    <property type="entry name" value="CARRIER"/>
    <property type="match status" value="2"/>
</dbReference>
<keyword evidence="3" id="KW-0597">Phosphoprotein</keyword>
<dbReference type="Pfam" id="PF13193">
    <property type="entry name" value="AMP-binding_C"/>
    <property type="match status" value="2"/>
</dbReference>
<dbReference type="Gene3D" id="3.40.50.12780">
    <property type="entry name" value="N-terminal domain of ligase-like"/>
    <property type="match status" value="2"/>
</dbReference>
<dbReference type="InterPro" id="IPR045851">
    <property type="entry name" value="AMP-bd_C_sf"/>
</dbReference>
<dbReference type="Pfam" id="PF00501">
    <property type="entry name" value="AMP-binding"/>
    <property type="match status" value="2"/>
</dbReference>
<dbReference type="InterPro" id="IPR020845">
    <property type="entry name" value="AMP-binding_CS"/>
</dbReference>
<keyword evidence="2" id="KW-0596">Phosphopantetheine</keyword>
<dbReference type="PROSITE" id="PS00455">
    <property type="entry name" value="AMP_BINDING"/>
    <property type="match status" value="2"/>
</dbReference>
<dbReference type="GO" id="GO:0004314">
    <property type="term" value="F:[acyl-carrier-protein] S-malonyltransferase activity"/>
    <property type="evidence" value="ECO:0007669"/>
    <property type="project" value="UniProtKB-EC"/>
</dbReference>
<dbReference type="InterPro" id="IPR000873">
    <property type="entry name" value="AMP-dep_synth/lig_dom"/>
</dbReference>
<feature type="domain" description="Carrier" evidence="5">
    <location>
        <begin position="918"/>
        <end position="993"/>
    </location>
</feature>
<keyword evidence="6" id="KW-0808">Transferase</keyword>
<evidence type="ECO:0000313" key="7">
    <source>
        <dbReference type="Proteomes" id="UP000188342"/>
    </source>
</evidence>
<accession>A0A1R4KG85</accession>
<dbReference type="InterPro" id="IPR006162">
    <property type="entry name" value="Ppantetheine_attach_site"/>
</dbReference>
<dbReference type="Gene3D" id="3.30.300.30">
    <property type="match status" value="2"/>
</dbReference>
<dbReference type="SUPFAM" id="SSF53474">
    <property type="entry name" value="alpha/beta-Hydrolases"/>
    <property type="match status" value="1"/>
</dbReference>
<dbReference type="InterPro" id="IPR023213">
    <property type="entry name" value="CAT-like_dom_sf"/>
</dbReference>
<dbReference type="Gene3D" id="3.40.50.1820">
    <property type="entry name" value="alpha/beta hydrolase"/>
    <property type="match status" value="1"/>
</dbReference>
<evidence type="ECO:0000259" key="5">
    <source>
        <dbReference type="PROSITE" id="PS50075"/>
    </source>
</evidence>
<evidence type="ECO:0000256" key="3">
    <source>
        <dbReference type="ARBA" id="ARBA00022553"/>
    </source>
</evidence>
<dbReference type="Gene3D" id="1.10.1200.10">
    <property type="entry name" value="ACP-like"/>
    <property type="match status" value="1"/>
</dbReference>
<feature type="region of interest" description="Disordered" evidence="4">
    <location>
        <begin position="1210"/>
        <end position="1235"/>
    </location>
</feature>
<dbReference type="EC" id="2.3.1.39" evidence="6"/>
<feature type="region of interest" description="Disordered" evidence="4">
    <location>
        <begin position="1002"/>
        <end position="1022"/>
    </location>
</feature>
<dbReference type="GO" id="GO:0005829">
    <property type="term" value="C:cytosol"/>
    <property type="evidence" value="ECO:0007669"/>
    <property type="project" value="TreeGrafter"/>
</dbReference>
<comment type="cofactor">
    <cofactor evidence="1">
        <name>pantetheine 4'-phosphate</name>
        <dbReference type="ChEBI" id="CHEBI:47942"/>
    </cofactor>
</comment>
<name>A0A1R4KG85_9ACTN</name>